<dbReference type="OrthoDB" id="286595at2"/>
<sequence>MAKKATRKLTSGTAVRVKDGVCMPEFPDVDVSGWTGVAVEVRGRGATMKCFIEWDDATLERMPEPYRKQCEESGLYYGMACIPAADVGFADEA</sequence>
<organism evidence="1 2">
    <name type="scientific">Maioricimonas rarisocia</name>
    <dbReference type="NCBI Taxonomy" id="2528026"/>
    <lineage>
        <taxon>Bacteria</taxon>
        <taxon>Pseudomonadati</taxon>
        <taxon>Planctomycetota</taxon>
        <taxon>Planctomycetia</taxon>
        <taxon>Planctomycetales</taxon>
        <taxon>Planctomycetaceae</taxon>
        <taxon>Maioricimonas</taxon>
    </lineage>
</organism>
<proteinExistence type="predicted"/>
<evidence type="ECO:0000313" key="2">
    <source>
        <dbReference type="Proteomes" id="UP000320496"/>
    </source>
</evidence>
<reference evidence="1 2" key="1">
    <citation type="submission" date="2019-02" db="EMBL/GenBank/DDBJ databases">
        <title>Deep-cultivation of Planctomycetes and their phenomic and genomic characterization uncovers novel biology.</title>
        <authorList>
            <person name="Wiegand S."/>
            <person name="Jogler M."/>
            <person name="Boedeker C."/>
            <person name="Pinto D."/>
            <person name="Vollmers J."/>
            <person name="Rivas-Marin E."/>
            <person name="Kohn T."/>
            <person name="Peeters S.H."/>
            <person name="Heuer A."/>
            <person name="Rast P."/>
            <person name="Oberbeckmann S."/>
            <person name="Bunk B."/>
            <person name="Jeske O."/>
            <person name="Meyerdierks A."/>
            <person name="Storesund J.E."/>
            <person name="Kallscheuer N."/>
            <person name="Luecker S."/>
            <person name="Lage O.M."/>
            <person name="Pohl T."/>
            <person name="Merkel B.J."/>
            <person name="Hornburger P."/>
            <person name="Mueller R.-W."/>
            <person name="Bruemmer F."/>
            <person name="Labrenz M."/>
            <person name="Spormann A.M."/>
            <person name="Op den Camp H."/>
            <person name="Overmann J."/>
            <person name="Amann R."/>
            <person name="Jetten M.S.M."/>
            <person name="Mascher T."/>
            <person name="Medema M.H."/>
            <person name="Devos D.P."/>
            <person name="Kaster A.-K."/>
            <person name="Ovreas L."/>
            <person name="Rohde M."/>
            <person name="Galperin M.Y."/>
            <person name="Jogler C."/>
        </authorList>
    </citation>
    <scope>NUCLEOTIDE SEQUENCE [LARGE SCALE GENOMIC DNA]</scope>
    <source>
        <strain evidence="1 2">Mal4</strain>
    </source>
</reference>
<name>A0A517Z9N1_9PLAN</name>
<dbReference type="EMBL" id="CP036275">
    <property type="protein sequence ID" value="QDU39130.1"/>
    <property type="molecule type" value="Genomic_DNA"/>
</dbReference>
<accession>A0A517Z9N1</accession>
<gene>
    <name evidence="1" type="ORF">Mal4_34650</name>
</gene>
<dbReference type="KEGG" id="mri:Mal4_34650"/>
<dbReference type="RefSeq" id="WP_145370345.1">
    <property type="nucleotide sequence ID" value="NZ_CP036275.1"/>
</dbReference>
<dbReference type="AlphaFoldDB" id="A0A517Z9N1"/>
<protein>
    <submittedName>
        <fullName evidence="1">Uncharacterized protein</fullName>
    </submittedName>
</protein>
<dbReference type="Proteomes" id="UP000320496">
    <property type="component" value="Chromosome"/>
</dbReference>
<evidence type="ECO:0000313" key="1">
    <source>
        <dbReference type="EMBL" id="QDU39130.1"/>
    </source>
</evidence>
<keyword evidence="2" id="KW-1185">Reference proteome</keyword>